<dbReference type="AlphaFoldDB" id="A0A6N7EKL1"/>
<organism evidence="9 10">
    <name type="scientific">Georgenia subflava</name>
    <dbReference type="NCBI Taxonomy" id="1622177"/>
    <lineage>
        <taxon>Bacteria</taxon>
        <taxon>Bacillati</taxon>
        <taxon>Actinomycetota</taxon>
        <taxon>Actinomycetes</taxon>
        <taxon>Micrococcales</taxon>
        <taxon>Bogoriellaceae</taxon>
        <taxon>Georgenia</taxon>
    </lineage>
</organism>
<dbReference type="Proteomes" id="UP000437709">
    <property type="component" value="Unassembled WGS sequence"/>
</dbReference>
<dbReference type="PANTHER" id="PTHR22600">
    <property type="entry name" value="BETA-HEXOSAMINIDASE"/>
    <property type="match status" value="1"/>
</dbReference>
<dbReference type="SUPFAM" id="SSF55545">
    <property type="entry name" value="beta-N-acetylhexosaminidase-like domain"/>
    <property type="match status" value="1"/>
</dbReference>
<dbReference type="GO" id="GO:0004563">
    <property type="term" value="F:beta-N-acetylhexosaminidase activity"/>
    <property type="evidence" value="ECO:0007669"/>
    <property type="project" value="UniProtKB-EC"/>
</dbReference>
<accession>A0A6N7EKL1</accession>
<dbReference type="EMBL" id="WHPC01000033">
    <property type="protein sequence ID" value="MPV37347.1"/>
    <property type="molecule type" value="Genomic_DNA"/>
</dbReference>
<dbReference type="GO" id="GO:0005975">
    <property type="term" value="P:carbohydrate metabolic process"/>
    <property type="evidence" value="ECO:0007669"/>
    <property type="project" value="InterPro"/>
</dbReference>
<dbReference type="RefSeq" id="WP_152196685.1">
    <property type="nucleotide sequence ID" value="NZ_VUKD01000007.1"/>
</dbReference>
<dbReference type="OrthoDB" id="9763537at2"/>
<dbReference type="GO" id="GO:0030203">
    <property type="term" value="P:glycosaminoglycan metabolic process"/>
    <property type="evidence" value="ECO:0007669"/>
    <property type="project" value="TreeGrafter"/>
</dbReference>
<dbReference type="PANTHER" id="PTHR22600:SF57">
    <property type="entry name" value="BETA-N-ACETYLHEXOSAMINIDASE"/>
    <property type="match status" value="1"/>
</dbReference>
<dbReference type="InterPro" id="IPR015883">
    <property type="entry name" value="Glyco_hydro_20_cat"/>
</dbReference>
<evidence type="ECO:0000259" key="7">
    <source>
        <dbReference type="Pfam" id="PF00728"/>
    </source>
</evidence>
<keyword evidence="10" id="KW-1185">Reference proteome</keyword>
<evidence type="ECO:0000256" key="2">
    <source>
        <dbReference type="ARBA" id="ARBA00006285"/>
    </source>
</evidence>
<name>A0A6N7EKL1_9MICO</name>
<dbReference type="GO" id="GO:0016020">
    <property type="term" value="C:membrane"/>
    <property type="evidence" value="ECO:0007669"/>
    <property type="project" value="TreeGrafter"/>
</dbReference>
<evidence type="ECO:0000313" key="10">
    <source>
        <dbReference type="Proteomes" id="UP000437709"/>
    </source>
</evidence>
<dbReference type="SUPFAM" id="SSF51445">
    <property type="entry name" value="(Trans)glycosidases"/>
    <property type="match status" value="1"/>
</dbReference>
<evidence type="ECO:0000256" key="6">
    <source>
        <dbReference type="PIRSR" id="PIRSR625705-1"/>
    </source>
</evidence>
<comment type="caution">
    <text evidence="9">The sequence shown here is derived from an EMBL/GenBank/DDBJ whole genome shotgun (WGS) entry which is preliminary data.</text>
</comment>
<dbReference type="Gene3D" id="3.30.379.10">
    <property type="entry name" value="Chitobiase/beta-hexosaminidase domain 2-like"/>
    <property type="match status" value="1"/>
</dbReference>
<dbReference type="InterPro" id="IPR029018">
    <property type="entry name" value="Hex-like_dom2"/>
</dbReference>
<comment type="similarity">
    <text evidence="2">Belongs to the glycosyl hydrolase 20 family.</text>
</comment>
<reference evidence="9 10" key="1">
    <citation type="submission" date="2019-10" db="EMBL/GenBank/DDBJ databases">
        <title>Georgenia wutianyii sp. nov. and Georgenia yuyongxinii sp. nov. isolated from plateau pika (Ochotona curzoniae) in the Qinghai-Tibet plateau of China.</title>
        <authorList>
            <person name="Tian Z."/>
        </authorList>
    </citation>
    <scope>NUCLEOTIDE SEQUENCE [LARGE SCALE GENOMIC DNA]</scope>
    <source>
        <strain evidence="9 10">JCM 19765</strain>
    </source>
</reference>
<dbReference type="InterPro" id="IPR025705">
    <property type="entry name" value="Beta_hexosaminidase_sua/sub"/>
</dbReference>
<evidence type="ECO:0000256" key="3">
    <source>
        <dbReference type="ARBA" id="ARBA00012663"/>
    </source>
</evidence>
<evidence type="ECO:0000256" key="1">
    <source>
        <dbReference type="ARBA" id="ARBA00001231"/>
    </source>
</evidence>
<proteinExistence type="inferred from homology"/>
<dbReference type="CDD" id="cd06568">
    <property type="entry name" value="GH20_SpHex_like"/>
    <property type="match status" value="1"/>
</dbReference>
<feature type="active site" description="Proton donor" evidence="6">
    <location>
        <position position="307"/>
    </location>
</feature>
<keyword evidence="5" id="KW-0326">Glycosidase</keyword>
<dbReference type="Pfam" id="PF00728">
    <property type="entry name" value="Glyco_hydro_20"/>
    <property type="match status" value="1"/>
</dbReference>
<keyword evidence="4 9" id="KW-0378">Hydrolase</keyword>
<gene>
    <name evidence="9" type="ORF">GB881_09860</name>
</gene>
<feature type="domain" description="Beta-hexosaminidase bacterial type N-terminal" evidence="8">
    <location>
        <begin position="3"/>
        <end position="141"/>
    </location>
</feature>
<feature type="domain" description="Glycoside hydrolase family 20 catalytic" evidence="7">
    <location>
        <begin position="144"/>
        <end position="459"/>
    </location>
</feature>
<dbReference type="InterPro" id="IPR015882">
    <property type="entry name" value="HEX_bac_N"/>
</dbReference>
<evidence type="ECO:0000313" key="9">
    <source>
        <dbReference type="EMBL" id="MPV37347.1"/>
    </source>
</evidence>
<dbReference type="Gene3D" id="3.20.20.80">
    <property type="entry name" value="Glycosidases"/>
    <property type="match status" value="1"/>
</dbReference>
<evidence type="ECO:0000259" key="8">
    <source>
        <dbReference type="Pfam" id="PF02838"/>
    </source>
</evidence>
<comment type="catalytic activity">
    <reaction evidence="1">
        <text>Hydrolysis of terminal non-reducing N-acetyl-D-hexosamine residues in N-acetyl-beta-D-hexosaminides.</text>
        <dbReference type="EC" id="3.2.1.52"/>
    </reaction>
</comment>
<sequence length="507" mass="54260">MLSLVPAPARLDLGDGPGFRLEAPVRVVVPADDRIDAVAVAHLGDLLGAVTGGPAIVGPADPGPDVRRSGTVELRLTGTGEGGAAPDESYTLTIDADQVVVAAAEPIGLFRGAGTLLQVLDSVRPDADGPVVLPALHVEDAPRYPWRGVMVDVVRHWFDVDVLKGVIDLAATYKLNVLHLHLTDDQGWRLELVSRPLLTERSGTTQVGGGGAGYLSAADYAELVEYAALRRVTLVPEIDTPGHVTAAQHAYGELTPSGEPAEVADGTHVGRSKITLHEPATLPFVRDVFSELAAMTPGRYVHGGGDEAETMDPQDYREFIEVLGEVVAATGKDLVVWQEAGVATLPPGALVQLWASGMATDGVLAAAARGHDVILSPSDHVYLDMKYTPDFPLGLDWSGHTDVRRSYEWDPATLVDGLDPARVRGVEAALWTETVTTRDELFTMLLPRLVAAAEVAWTPQERRASGGFDDFARRLAAQEPLWHREDWAFHRSVEVPWAASDGTVESD</sequence>
<protein>
    <recommendedName>
        <fullName evidence="3">beta-N-acetylhexosaminidase</fullName>
        <ecNumber evidence="3">3.2.1.52</ecNumber>
    </recommendedName>
</protein>
<dbReference type="EC" id="3.2.1.52" evidence="3"/>
<dbReference type="InterPro" id="IPR017853">
    <property type="entry name" value="GH"/>
</dbReference>
<evidence type="ECO:0000256" key="4">
    <source>
        <dbReference type="ARBA" id="ARBA00022801"/>
    </source>
</evidence>
<evidence type="ECO:0000256" key="5">
    <source>
        <dbReference type="ARBA" id="ARBA00023295"/>
    </source>
</evidence>
<dbReference type="PRINTS" id="PR00738">
    <property type="entry name" value="GLHYDRLASE20"/>
</dbReference>
<dbReference type="Pfam" id="PF02838">
    <property type="entry name" value="Glyco_hydro_20b"/>
    <property type="match status" value="1"/>
</dbReference>